<dbReference type="PANTHER" id="PTHR10953">
    <property type="entry name" value="UBIQUITIN-ACTIVATING ENZYME E1"/>
    <property type="match status" value="1"/>
</dbReference>
<protein>
    <recommendedName>
        <fullName evidence="1">THIF-type NAD/FAD binding fold domain-containing protein</fullName>
    </recommendedName>
</protein>
<organism evidence="2 3">
    <name type="scientific">Novosphingobium hassiacum</name>
    <dbReference type="NCBI Taxonomy" id="173676"/>
    <lineage>
        <taxon>Bacteria</taxon>
        <taxon>Pseudomonadati</taxon>
        <taxon>Pseudomonadota</taxon>
        <taxon>Alphaproteobacteria</taxon>
        <taxon>Sphingomonadales</taxon>
        <taxon>Sphingomonadaceae</taxon>
        <taxon>Novosphingobium</taxon>
    </lineage>
</organism>
<dbReference type="Gene3D" id="3.40.50.720">
    <property type="entry name" value="NAD(P)-binding Rossmann-like Domain"/>
    <property type="match status" value="1"/>
</dbReference>
<dbReference type="GO" id="GO:0004792">
    <property type="term" value="F:thiosulfate-cyanide sulfurtransferase activity"/>
    <property type="evidence" value="ECO:0007669"/>
    <property type="project" value="TreeGrafter"/>
</dbReference>
<evidence type="ECO:0000313" key="3">
    <source>
        <dbReference type="Proteomes" id="UP000562395"/>
    </source>
</evidence>
<accession>A0A7W5ZZ84</accession>
<evidence type="ECO:0000313" key="2">
    <source>
        <dbReference type="EMBL" id="MBB3862778.1"/>
    </source>
</evidence>
<dbReference type="InterPro" id="IPR000594">
    <property type="entry name" value="ThiF_NAD_FAD-bd"/>
</dbReference>
<dbReference type="SUPFAM" id="SSF69572">
    <property type="entry name" value="Activating enzymes of the ubiquitin-like proteins"/>
    <property type="match status" value="1"/>
</dbReference>
<dbReference type="InterPro" id="IPR045886">
    <property type="entry name" value="ThiF/MoeB/HesA"/>
</dbReference>
<dbReference type="GO" id="GO:0005737">
    <property type="term" value="C:cytoplasm"/>
    <property type="evidence" value="ECO:0007669"/>
    <property type="project" value="TreeGrafter"/>
</dbReference>
<dbReference type="Proteomes" id="UP000562395">
    <property type="component" value="Unassembled WGS sequence"/>
</dbReference>
<dbReference type="GO" id="GO:0008641">
    <property type="term" value="F:ubiquitin-like modifier activating enzyme activity"/>
    <property type="evidence" value="ECO:0007669"/>
    <property type="project" value="InterPro"/>
</dbReference>
<dbReference type="AlphaFoldDB" id="A0A7W5ZZ84"/>
<dbReference type="RefSeq" id="WP_183615221.1">
    <property type="nucleotide sequence ID" value="NZ_JACICY010000023.1"/>
</dbReference>
<dbReference type="PANTHER" id="PTHR10953:SF247">
    <property type="entry name" value="SLL6053 PROTEIN"/>
    <property type="match status" value="1"/>
</dbReference>
<feature type="domain" description="THIF-type NAD/FAD binding fold" evidence="1">
    <location>
        <begin position="176"/>
        <end position="403"/>
    </location>
</feature>
<dbReference type="GO" id="GO:0016779">
    <property type="term" value="F:nucleotidyltransferase activity"/>
    <property type="evidence" value="ECO:0007669"/>
    <property type="project" value="TreeGrafter"/>
</dbReference>
<sequence>MDTSLTLTARQADTLARHLFPDDGCEAVAILLCGRRSGAMRHRLVVQRVVTIPYEDCSVRLPDRVTWSTKRLEPLLSEAARLDLAIVKIHGHVAFDRFSEVDDASDRALFPSVYSWTDGGPHGSAIMMDDGRMFGRVVDESGCFEPFAHVNVVGDDLPFWHAGEPIEIEGFGQRIAQAFGTGTYARLRRLRIAVVGCSGTGSPVIEQLARNCVGALVLVDPDHIEDKNLNRILNSTRADAAAARPKVDVQAAAIEAMGLGTVVETYHADLFDAEVVRAIAECDVVFGCMDSVDGRHLLNKLATFYALPYFDLGVKLEADGRGGVDQVCGTVHYLQPGGSSLLSRKVYTMEQVRTAGLYRTDRAAYKAQLAQGYLRGVVEDRPAVIQLNMFIASLAVNELLARLHPYRIDPNGDYAIHRVSLSHGIYEHLEDGDPCLALAKHVGRGDITPLLDWAELSERKAAA</sequence>
<evidence type="ECO:0000259" key="1">
    <source>
        <dbReference type="Pfam" id="PF00899"/>
    </source>
</evidence>
<proteinExistence type="predicted"/>
<keyword evidence="3" id="KW-1185">Reference proteome</keyword>
<dbReference type="EMBL" id="JACICY010000023">
    <property type="protein sequence ID" value="MBB3862778.1"/>
    <property type="molecule type" value="Genomic_DNA"/>
</dbReference>
<dbReference type="InterPro" id="IPR035985">
    <property type="entry name" value="Ubiquitin-activating_enz"/>
</dbReference>
<comment type="caution">
    <text evidence="2">The sequence shown here is derived from an EMBL/GenBank/DDBJ whole genome shotgun (WGS) entry which is preliminary data.</text>
</comment>
<name>A0A7W5ZZ84_9SPHN</name>
<gene>
    <name evidence="2" type="ORF">GGQ88_004080</name>
</gene>
<dbReference type="Pfam" id="PF00899">
    <property type="entry name" value="ThiF"/>
    <property type="match status" value="1"/>
</dbReference>
<reference evidence="2 3" key="1">
    <citation type="submission" date="2020-08" db="EMBL/GenBank/DDBJ databases">
        <title>Genomic Encyclopedia of Type Strains, Phase IV (KMG-IV): sequencing the most valuable type-strain genomes for metagenomic binning, comparative biology and taxonomic classification.</title>
        <authorList>
            <person name="Goeker M."/>
        </authorList>
    </citation>
    <scope>NUCLEOTIDE SEQUENCE [LARGE SCALE GENOMIC DNA]</scope>
    <source>
        <strain evidence="2 3">DSM 14552</strain>
    </source>
</reference>